<keyword evidence="5" id="KW-1185">Reference proteome</keyword>
<feature type="region of interest" description="Disordered" evidence="1">
    <location>
        <begin position="1638"/>
        <end position="1673"/>
    </location>
</feature>
<sequence>MKLRRRAGIGSLLFVLLAVQWLAVLPAASAAPLPAPVNVLLGGSASANAPGSVPGSIVDGDTSTYLNTYDGTHQDEAWYAVTLEQPAHIDKVVYAHGHAYVDGGWFDTSAGGKPIVQIQTEPGGAWIDAGALGDYPDTSAASDGGLTDGQKFALAIEPVDVYGVRVIGKPVFFGSAAELEAFDTASVVDPNLLAKGSPSNSLGLGGGNVYLDSDPATTLTLNDGTMREEDWYAVTLNEPQTINNVVLTQGAITADGGWFDTSGSLPRIQIRTAADGVWTDAALLARYPATTSASAGTLEAGARFEAVFDPVAVYGVRVIGRPAAPGGGSSASSLADLQAYNDPLAAEANVLRRGTASYSRAGNAPGSFNDGDVSTVRNSWNGQVETTDWYAVDLDVPQLINQIVFVHGVTSPDGGWFNTADGGKPVVQARLAAGGDWTDLATVDDYPDTTDGDNGGLAAGRSFTLSVPATEVYGVRIVGRPAHYPGTSFSFSSIAELQAFYALPEREYEPLNGPLADASGWTPAGGAMAPANGGLALAAGQSASYAGKDYWSAAFHLKLKAEQPGGGGDAPSLTMRGTDAGDGYRLSLGADEWTLLKTRDGAATTLGAVATADLPGYAPVGWTDVLLAGYEERDGVRLQVTVGGETLLSVLDAIDPLRDSGRFGAAAGDGALTLAGIDAGTPVNAALTDSANWIGLGAMADGGDGSTIFSGGYKMYKGQQFGSEYLDFTMRYTFTGPDWPGIVLRGSDPAKTIFDGGSAYFIDVNANVWEVQKWTDGNRHMLIGAYPGQTPPFGTLANKLFRSGTEHTIRVGAFDVEGGVRLVLWVDGQKAFDIVDTDAPLAGSGYFGVYAYSGPVEIGGIGWEPDDAPNAYNDITQFDVAQKIAPVAIDRTTRTVSAVVADGTDLAQLDVSMTLSRGASISPDPSSVRDYREPVVFTVTAENGAAQSWTVDIKSEFDGQSDFVDIAGHPAKRDIVQVTSAGIMDGTDAARFSPDEPISRIDLIAATARAASLEPAEYNGEYADVGADDPRADLVQAAKDAGLLFPTSGGKLQPEQPATREEMAVLFAKAARLVGGRPYMLGDSSRYEDAAQIASWARSSVEAALGTGLLPESLTGGSRFEPQATVKRADAAVYLRRLLYENKPFEPLYNAYSSQLTDAFKLPGSEAANSGEWSVSQTNGTVPMSGTKWNEAADESLVFQSSIKHMQDGDKSWELRIGKGGQIYSLDTAIGELMPPQTANNVFMDEVIQPVSISYDKHNPDQEPTMYFIHGSGVYYKNDPILTKPFYDPMLAAQWNPQDSSYATIAWGQNAQIPSIWRSGLLYYTKVRDAGDGVIEVSYVLNNFGTDTIDDISIPWGGVRKSALPDHIIGNVSGGYDRAGGVYTQLKPASETGGWAAMTQNADDPDSFALATVFGRDSKYGTIDGQWEPTYYTWGDANRDDFYVQAVQGRFHLQPGEQLAWKFYYVVGKLGEVAEKAKQLANDTDYGFVQYGQSDADQLAYYVQSDEAGTKTLSLRKSGSDAKAFATYAQPVPGTTPLFLLRETATKQLVLTTDPFLLSTKVPYANPYPVGDPKHDLYEGQYQYKAYDGKTDYLGMLGYVYPADTAEDGTIALGDALPANAAYGLLTEADRGVRVLSLTGDDSTPATNPPSDPSAGSGTDATDEPSSGTEPKPETVVALDAAKLADALAALPSGGTVAADVTEPGDRFAVEVPATFIAAAAELGHPVTLAIRTPVATYELPLAAIDLPAIASSLGVDPSEVSLVIHVGLADSAVQAAFAKAAAGAEQVTAPREFAVEASAGGRSVAVDRFAGYVARSWTLDGALDPAELTALWLTPEGEARFAPAAFEREGDAVRVTIRRPGNSAYTVVKKTAAAGPRFADLNGNWAAQDVERLAASGIVKGVAADRFAPTAAVTRAEWATLLARALGLGDDAEAAASAFKDTSAGSWYAGAVGAAAQAGLVAGYEDGSFRPGQAITRQEMAAMLVQAFRFASVPGSETFAADDANREETPAASGSFADAASIAAWAKEAVGRVAADGLMAGRPDGSFAPEAGATRAEAAAVLHRLLLKAGFLHAE</sequence>
<reference evidence="4 5" key="1">
    <citation type="submission" date="2019-04" db="EMBL/GenBank/DDBJ databases">
        <title>Cohnella sp. nov. isolated from preserved vegetables.</title>
        <authorList>
            <person name="Lin S.-Y."/>
            <person name="Hung M.-H."/>
            <person name="Young C.-C."/>
        </authorList>
    </citation>
    <scope>NUCLEOTIDE SEQUENCE [LARGE SCALE GENOMIC DNA]</scope>
    <source>
        <strain evidence="4 5">CC-MHH1044</strain>
    </source>
</reference>
<feature type="domain" description="SLH" evidence="3">
    <location>
        <begin position="1874"/>
        <end position="1935"/>
    </location>
</feature>
<protein>
    <submittedName>
        <fullName evidence="4">DUF5018 domain-containing protein</fullName>
    </submittedName>
</protein>
<keyword evidence="2" id="KW-0732">Signal</keyword>
<dbReference type="Gene3D" id="2.60.120.560">
    <property type="entry name" value="Exo-inulinase, domain 1"/>
    <property type="match status" value="2"/>
</dbReference>
<dbReference type="Pfam" id="PF00395">
    <property type="entry name" value="SLH"/>
    <property type="match status" value="6"/>
</dbReference>
<feature type="domain" description="SLH" evidence="3">
    <location>
        <begin position="1022"/>
        <end position="1081"/>
    </location>
</feature>
<feature type="domain" description="SLH" evidence="3">
    <location>
        <begin position="958"/>
        <end position="1021"/>
    </location>
</feature>
<dbReference type="RefSeq" id="WP_136372086.1">
    <property type="nucleotide sequence ID" value="NZ_SSOB01000033.1"/>
</dbReference>
<evidence type="ECO:0000256" key="1">
    <source>
        <dbReference type="SAM" id="MobiDB-lite"/>
    </source>
</evidence>
<feature type="compositionally biased region" description="Polar residues" evidence="1">
    <location>
        <begin position="1654"/>
        <end position="1669"/>
    </location>
</feature>
<dbReference type="Gene3D" id="2.60.40.2340">
    <property type="match status" value="1"/>
</dbReference>
<evidence type="ECO:0000259" key="3">
    <source>
        <dbReference type="PROSITE" id="PS51272"/>
    </source>
</evidence>
<evidence type="ECO:0000313" key="4">
    <source>
        <dbReference type="EMBL" id="THF75254.1"/>
    </source>
</evidence>
<dbReference type="PANTHER" id="PTHR43308:SF5">
    <property type="entry name" value="S-LAYER PROTEIN _ PEPTIDOGLYCAN ENDO-BETA-N-ACETYLGLUCOSAMINIDASE"/>
    <property type="match status" value="1"/>
</dbReference>
<evidence type="ECO:0000313" key="5">
    <source>
        <dbReference type="Proteomes" id="UP000310636"/>
    </source>
</evidence>
<accession>A0A4S4BKK2</accession>
<name>A0A4S4BKK2_9BACL</name>
<dbReference type="InterPro" id="IPR051465">
    <property type="entry name" value="Cell_Envelope_Struct_Comp"/>
</dbReference>
<dbReference type="Gene3D" id="2.60.120.260">
    <property type="entry name" value="Galactose-binding domain-like"/>
    <property type="match status" value="2"/>
</dbReference>
<dbReference type="EMBL" id="SSOB01000033">
    <property type="protein sequence ID" value="THF75254.1"/>
    <property type="molecule type" value="Genomic_DNA"/>
</dbReference>
<comment type="caution">
    <text evidence="4">The sequence shown here is derived from an EMBL/GenBank/DDBJ whole genome shotgun (WGS) entry which is preliminary data.</text>
</comment>
<organism evidence="4 5">
    <name type="scientific">Cohnella fermenti</name>
    <dbReference type="NCBI Taxonomy" id="2565925"/>
    <lineage>
        <taxon>Bacteria</taxon>
        <taxon>Bacillati</taxon>
        <taxon>Bacillota</taxon>
        <taxon>Bacilli</taxon>
        <taxon>Bacillales</taxon>
        <taxon>Paenibacillaceae</taxon>
        <taxon>Cohnella</taxon>
    </lineage>
</organism>
<dbReference type="InterPro" id="IPR001119">
    <property type="entry name" value="SLH_dom"/>
</dbReference>
<gene>
    <name evidence="4" type="ORF">E6C55_22595</name>
</gene>
<feature type="signal peptide" evidence="2">
    <location>
        <begin position="1"/>
        <end position="30"/>
    </location>
</feature>
<feature type="domain" description="SLH" evidence="3">
    <location>
        <begin position="2014"/>
        <end position="2076"/>
    </location>
</feature>
<feature type="domain" description="SLH" evidence="3">
    <location>
        <begin position="1084"/>
        <end position="1149"/>
    </location>
</feature>
<feature type="chain" id="PRO_5020692245" evidence="2">
    <location>
        <begin position="31"/>
        <end position="2076"/>
    </location>
</feature>
<evidence type="ECO:0000256" key="2">
    <source>
        <dbReference type="SAM" id="SignalP"/>
    </source>
</evidence>
<proteinExistence type="predicted"/>
<dbReference type="PROSITE" id="PS51272">
    <property type="entry name" value="SLH"/>
    <property type="match status" value="6"/>
</dbReference>
<feature type="domain" description="SLH" evidence="3">
    <location>
        <begin position="1936"/>
        <end position="1999"/>
    </location>
</feature>
<dbReference type="OrthoDB" id="2675126at2"/>
<dbReference type="Proteomes" id="UP000310636">
    <property type="component" value="Unassembled WGS sequence"/>
</dbReference>
<dbReference type="PANTHER" id="PTHR43308">
    <property type="entry name" value="OUTER MEMBRANE PROTEIN ALPHA-RELATED"/>
    <property type="match status" value="1"/>
</dbReference>